<dbReference type="InterPro" id="IPR029044">
    <property type="entry name" value="Nucleotide-diphossugar_trans"/>
</dbReference>
<dbReference type="SUPFAM" id="SSF53448">
    <property type="entry name" value="Nucleotide-diphospho-sugar transferases"/>
    <property type="match status" value="1"/>
</dbReference>
<evidence type="ECO:0008006" key="3">
    <source>
        <dbReference type="Google" id="ProtNLM"/>
    </source>
</evidence>
<proteinExistence type="predicted"/>
<reference evidence="2" key="1">
    <citation type="journal article" date="2020" name="Nature">
        <title>Giant virus diversity and host interactions through global metagenomics.</title>
        <authorList>
            <person name="Schulz F."/>
            <person name="Roux S."/>
            <person name="Paez-Espino D."/>
            <person name="Jungbluth S."/>
            <person name="Walsh D.A."/>
            <person name="Denef V.J."/>
            <person name="McMahon K.D."/>
            <person name="Konstantinidis K.T."/>
            <person name="Eloe-Fadrosh E.A."/>
            <person name="Kyrpides N.C."/>
            <person name="Woyke T."/>
        </authorList>
    </citation>
    <scope>NUCLEOTIDE SEQUENCE</scope>
    <source>
        <strain evidence="2">GVMAG-M-3300025874-2</strain>
    </source>
</reference>
<organism evidence="2">
    <name type="scientific">viral metagenome</name>
    <dbReference type="NCBI Taxonomy" id="1070528"/>
    <lineage>
        <taxon>unclassified sequences</taxon>
        <taxon>metagenomes</taxon>
        <taxon>organismal metagenomes</taxon>
    </lineage>
</organism>
<name>A0A6C0JAA5_9ZZZZ</name>
<sequence length="932" mass="110631">MFDSKKYWNNRYINGGNSGAGSYNKLSNFKADIINNFIKKNEIKSVVDYGVGDGNQLKLFNTEKLIYTGIDVSKFIISKCKEEFKNDKTKRFIHSDNIDNELKGELVLSCDVIYHLIEEQVYKEYMEKLFLMSKKYVIIYAPNLNYNEAVHVKKREFVEYIFNNYIIFNLVERIKGNIGCPFYIFQKNDTYTSIIPKNILQVTKKNPVDSTIINKIKMFLDDYNYYWYNDENMYKYIQNNQLEEFPNLINHIKSLAKGQHKADIFRYYWLYLNGGIFMDDDLMIEKNINFKNNTFISVKSYHSNKNILFNGFIACSKFNPIIYKALKKTYHTNNKNLINNYHLFCAQLYIIYQKLCSNQNTFLLQEIKHNNFKDGVKIYYNEDHILTHWCYSKKIKLLNFDGNLDIKKKYKNKYVFIHNIKKNGIQINNIGDLYSSIYKIYQNITDNYEVMCLHNDIQIDNITKEKLKNKTAIIGGGGLIDLKDEWNNKINFIIESSKKTYFFGPGYNNENSTIKKKINFNHNKVAKIGIRDINNKYGFVPCPSCLLLERYKNNKNIRKYGIVEHCQRKIPNINGINERISMIYENNKSIDTILKFISSTENLIVNSYHAYYFSVLLGKKVLLYKNWSNKFNNIFSQKIVLYNNKLNLDSQFSRLEIHSEYLNKYILIVKEYIKDILDPKIPVFISLTSIFKEQNSLLQTLHSIMKQTKLPDKIFLYLSEEPYILDTGFKDKKITNSNLLKFINDNSMIDIKWVKNTGSYRKLLPLLKDKWDEDCIIITIDDDTIYNTHLIENLVNDYYKHKCVIGYRGFTPSFDKFENFDYTKKGKLQKISLYNFLTGKGGILYKPEFFHKTKNLIFNEEIYLNICNKQDDLWFYIVRILNNINCYTDNKNYMIKDIRNAGLFLNFNRLNNNNTIVFKHTIKKLKELDYKF</sequence>
<dbReference type="InterPro" id="IPR051706">
    <property type="entry name" value="Glycosyltransferase_domain"/>
</dbReference>
<dbReference type="InterPro" id="IPR029063">
    <property type="entry name" value="SAM-dependent_MTases_sf"/>
</dbReference>
<dbReference type="GO" id="GO:0000030">
    <property type="term" value="F:mannosyltransferase activity"/>
    <property type="evidence" value="ECO:0007669"/>
    <property type="project" value="TreeGrafter"/>
</dbReference>
<dbReference type="SUPFAM" id="SSF53335">
    <property type="entry name" value="S-adenosyl-L-methionine-dependent methyltransferases"/>
    <property type="match status" value="1"/>
</dbReference>
<accession>A0A6C0JAA5</accession>
<protein>
    <recommendedName>
        <fullName evidence="3">Glycosyltransferase 2-like domain-containing protein</fullName>
    </recommendedName>
</protein>
<dbReference type="InterPro" id="IPR007577">
    <property type="entry name" value="GlycoTrfase_DXD_sugar-bd_CS"/>
</dbReference>
<dbReference type="Gene3D" id="3.40.50.150">
    <property type="entry name" value="Vaccinia Virus protein VP39"/>
    <property type="match status" value="1"/>
</dbReference>
<dbReference type="PANTHER" id="PTHR32385:SF15">
    <property type="entry name" value="INOSITOL PHOSPHOCERAMIDE MANNOSYLTRANSFERASE 1"/>
    <property type="match status" value="1"/>
</dbReference>
<evidence type="ECO:0000313" key="2">
    <source>
        <dbReference type="EMBL" id="QHU01616.1"/>
    </source>
</evidence>
<dbReference type="Gene3D" id="3.90.550.20">
    <property type="match status" value="1"/>
</dbReference>
<dbReference type="Pfam" id="PF04488">
    <property type="entry name" value="Gly_transf_sug"/>
    <property type="match status" value="1"/>
</dbReference>
<dbReference type="AlphaFoldDB" id="A0A6C0JAA5"/>
<dbReference type="PANTHER" id="PTHR32385">
    <property type="entry name" value="MANNOSYL PHOSPHORYLINOSITOL CERAMIDE SYNTHASE"/>
    <property type="match status" value="1"/>
</dbReference>
<evidence type="ECO:0000256" key="1">
    <source>
        <dbReference type="ARBA" id="ARBA00022679"/>
    </source>
</evidence>
<dbReference type="EMBL" id="MN740346">
    <property type="protein sequence ID" value="QHU01616.1"/>
    <property type="molecule type" value="Genomic_DNA"/>
</dbReference>
<dbReference type="GO" id="GO:0051999">
    <property type="term" value="P:mannosyl-inositol phosphorylceramide biosynthetic process"/>
    <property type="evidence" value="ECO:0007669"/>
    <property type="project" value="TreeGrafter"/>
</dbReference>
<dbReference type="GO" id="GO:0016020">
    <property type="term" value="C:membrane"/>
    <property type="evidence" value="ECO:0007669"/>
    <property type="project" value="GOC"/>
</dbReference>
<keyword evidence="1" id="KW-0808">Transferase</keyword>